<evidence type="ECO:0000313" key="13">
    <source>
        <dbReference type="EMBL" id="SCZ55823.1"/>
    </source>
</evidence>
<gene>
    <name evidence="13" type="ORF">SAMN04488118_102481</name>
</gene>
<keyword evidence="8 12" id="KW-0812">Transmembrane</keyword>
<comment type="subcellular location">
    <subcellularLocation>
        <location evidence="2 12">Cell inner membrane</location>
        <topology evidence="2 12">Single-pass membrane protein</topology>
    </subcellularLocation>
</comment>
<dbReference type="RefSeq" id="WP_408607927.1">
    <property type="nucleotide sequence ID" value="NZ_CANLDO010000025.1"/>
</dbReference>
<name>A0A1G5Q1Z2_9RHOB</name>
<dbReference type="InterPro" id="IPR007078">
    <property type="entry name" value="Haem_export_protD_CcmD"/>
</dbReference>
<feature type="transmembrane region" description="Helical" evidence="12">
    <location>
        <begin position="12"/>
        <end position="30"/>
    </location>
</feature>
<evidence type="ECO:0000256" key="9">
    <source>
        <dbReference type="ARBA" id="ARBA00022748"/>
    </source>
</evidence>
<dbReference type="GO" id="GO:0015886">
    <property type="term" value="P:heme transport"/>
    <property type="evidence" value="ECO:0007669"/>
    <property type="project" value="InterPro"/>
</dbReference>
<dbReference type="GO" id="GO:0005886">
    <property type="term" value="C:plasma membrane"/>
    <property type="evidence" value="ECO:0007669"/>
    <property type="project" value="UniProtKB-SubCell"/>
</dbReference>
<evidence type="ECO:0000256" key="10">
    <source>
        <dbReference type="ARBA" id="ARBA00022989"/>
    </source>
</evidence>
<protein>
    <recommendedName>
        <fullName evidence="4 12">Heme exporter protein D</fullName>
    </recommendedName>
</protein>
<proteinExistence type="inferred from homology"/>
<evidence type="ECO:0000256" key="3">
    <source>
        <dbReference type="ARBA" id="ARBA00008741"/>
    </source>
</evidence>
<dbReference type="Proteomes" id="UP000198767">
    <property type="component" value="Unassembled WGS sequence"/>
</dbReference>
<evidence type="ECO:0000256" key="12">
    <source>
        <dbReference type="RuleBase" id="RU363101"/>
    </source>
</evidence>
<dbReference type="Pfam" id="PF04995">
    <property type="entry name" value="CcmD"/>
    <property type="match status" value="1"/>
</dbReference>
<keyword evidence="10 12" id="KW-1133">Transmembrane helix</keyword>
<dbReference type="STRING" id="1156985.SAMN04488118_102481"/>
<evidence type="ECO:0000256" key="6">
    <source>
        <dbReference type="ARBA" id="ARBA00022475"/>
    </source>
</evidence>
<evidence type="ECO:0000256" key="4">
    <source>
        <dbReference type="ARBA" id="ARBA00016461"/>
    </source>
</evidence>
<keyword evidence="7 12" id="KW-0997">Cell inner membrane</keyword>
<dbReference type="GO" id="GO:0017004">
    <property type="term" value="P:cytochrome complex assembly"/>
    <property type="evidence" value="ECO:0007669"/>
    <property type="project" value="UniProtKB-KW"/>
</dbReference>
<dbReference type="EMBL" id="FMWG01000002">
    <property type="protein sequence ID" value="SCZ55823.1"/>
    <property type="molecule type" value="Genomic_DNA"/>
</dbReference>
<keyword evidence="11 12" id="KW-0472">Membrane</keyword>
<keyword evidence="5 12" id="KW-0813">Transport</keyword>
<evidence type="ECO:0000256" key="7">
    <source>
        <dbReference type="ARBA" id="ARBA00022519"/>
    </source>
</evidence>
<evidence type="ECO:0000256" key="1">
    <source>
        <dbReference type="ARBA" id="ARBA00002442"/>
    </source>
</evidence>
<keyword evidence="6 12" id="KW-1003">Cell membrane</keyword>
<accession>A0A1G5Q1Z2</accession>
<evidence type="ECO:0000256" key="11">
    <source>
        <dbReference type="ARBA" id="ARBA00023136"/>
    </source>
</evidence>
<keyword evidence="14" id="KW-1185">Reference proteome</keyword>
<organism evidence="13 14">
    <name type="scientific">Epibacterium ulvae</name>
    <dbReference type="NCBI Taxonomy" id="1156985"/>
    <lineage>
        <taxon>Bacteria</taxon>
        <taxon>Pseudomonadati</taxon>
        <taxon>Pseudomonadota</taxon>
        <taxon>Alphaproteobacteria</taxon>
        <taxon>Rhodobacterales</taxon>
        <taxon>Roseobacteraceae</taxon>
        <taxon>Epibacterium</taxon>
    </lineage>
</organism>
<evidence type="ECO:0000256" key="8">
    <source>
        <dbReference type="ARBA" id="ARBA00022692"/>
    </source>
</evidence>
<comment type="similarity">
    <text evidence="3 12">Belongs to the CcmD/CycX/HelD family.</text>
</comment>
<evidence type="ECO:0000256" key="2">
    <source>
        <dbReference type="ARBA" id="ARBA00004377"/>
    </source>
</evidence>
<dbReference type="AlphaFoldDB" id="A0A1G5Q1Z2"/>
<dbReference type="NCBIfam" id="TIGR03141">
    <property type="entry name" value="cytochro_ccmD"/>
    <property type="match status" value="1"/>
</dbReference>
<evidence type="ECO:0000313" key="14">
    <source>
        <dbReference type="Proteomes" id="UP000198767"/>
    </source>
</evidence>
<comment type="function">
    <text evidence="1 12">Required for the export of heme to the periplasm for the biogenesis of c-type cytochromes.</text>
</comment>
<sequence length="50" mass="5655">MELGKYADTVLSTYAVSLALLIGLVVWTILRGQKIRKELRKIEERGHIDG</sequence>
<keyword evidence="9 12" id="KW-0201">Cytochrome c-type biogenesis</keyword>
<reference evidence="13 14" key="1">
    <citation type="submission" date="2016-10" db="EMBL/GenBank/DDBJ databases">
        <authorList>
            <person name="de Groot N.N."/>
        </authorList>
    </citation>
    <scope>NUCLEOTIDE SEQUENCE [LARGE SCALE GENOMIC DNA]</scope>
    <source>
        <strain evidence="13 14">U95</strain>
    </source>
</reference>
<evidence type="ECO:0000256" key="5">
    <source>
        <dbReference type="ARBA" id="ARBA00022448"/>
    </source>
</evidence>